<dbReference type="AlphaFoldDB" id="A0A1I6CV74"/>
<comment type="similarity">
    <text evidence="2 4">Belongs to the flagella basal body rod proteins family.</text>
</comment>
<organism evidence="8 9">
    <name type="scientific">Desulfoscipio geothermicus DSM 3669</name>
    <dbReference type="NCBI Taxonomy" id="1121426"/>
    <lineage>
        <taxon>Bacteria</taxon>
        <taxon>Bacillati</taxon>
        <taxon>Bacillota</taxon>
        <taxon>Clostridia</taxon>
        <taxon>Eubacteriales</taxon>
        <taxon>Desulfallaceae</taxon>
        <taxon>Desulfoscipio</taxon>
    </lineage>
</organism>
<dbReference type="GO" id="GO:0009424">
    <property type="term" value="C:bacterial-type flagellum hook"/>
    <property type="evidence" value="ECO:0007669"/>
    <property type="project" value="TreeGrafter"/>
</dbReference>
<keyword evidence="3 4" id="KW-0975">Bacterial flagellum</keyword>
<evidence type="ECO:0000313" key="9">
    <source>
        <dbReference type="Proteomes" id="UP000199584"/>
    </source>
</evidence>
<comment type="function">
    <text evidence="4">A flexible structure which links the flagellar filament to the drive apparatus in the basal body.</text>
</comment>
<dbReference type="OrthoDB" id="9804559at2"/>
<dbReference type="InterPro" id="IPR010930">
    <property type="entry name" value="Flg_bb/hook_C_dom"/>
</dbReference>
<evidence type="ECO:0000256" key="1">
    <source>
        <dbReference type="ARBA" id="ARBA00004117"/>
    </source>
</evidence>
<accession>A0A1I6CV74</accession>
<dbReference type="NCBIfam" id="TIGR03506">
    <property type="entry name" value="FlgEFG_subfam"/>
    <property type="match status" value="2"/>
</dbReference>
<dbReference type="EMBL" id="FOYM01000002">
    <property type="protein sequence ID" value="SFQ97060.1"/>
    <property type="molecule type" value="Genomic_DNA"/>
</dbReference>
<proteinExistence type="inferred from homology"/>
<gene>
    <name evidence="8" type="ORF">SAMN05660706_102111</name>
</gene>
<dbReference type="PANTHER" id="PTHR30435">
    <property type="entry name" value="FLAGELLAR PROTEIN"/>
    <property type="match status" value="1"/>
</dbReference>
<evidence type="ECO:0000259" key="6">
    <source>
        <dbReference type="Pfam" id="PF06429"/>
    </source>
</evidence>
<dbReference type="Pfam" id="PF06429">
    <property type="entry name" value="Flg_bbr_C"/>
    <property type="match status" value="1"/>
</dbReference>
<evidence type="ECO:0000256" key="2">
    <source>
        <dbReference type="ARBA" id="ARBA00009677"/>
    </source>
</evidence>
<protein>
    <recommendedName>
        <fullName evidence="4">Flagellar hook protein FlgE</fullName>
    </recommendedName>
</protein>
<evidence type="ECO:0000259" key="7">
    <source>
        <dbReference type="Pfam" id="PF22692"/>
    </source>
</evidence>
<dbReference type="Pfam" id="PF00460">
    <property type="entry name" value="Flg_bb_rod"/>
    <property type="match status" value="1"/>
</dbReference>
<evidence type="ECO:0000313" key="8">
    <source>
        <dbReference type="EMBL" id="SFQ97060.1"/>
    </source>
</evidence>
<dbReference type="GO" id="GO:0009425">
    <property type="term" value="C:bacterial-type flagellum basal body"/>
    <property type="evidence" value="ECO:0007669"/>
    <property type="project" value="UniProtKB-SubCell"/>
</dbReference>
<dbReference type="InterPro" id="IPR037925">
    <property type="entry name" value="FlgE/F/G-like"/>
</dbReference>
<keyword evidence="8" id="KW-0969">Cilium</keyword>
<dbReference type="STRING" id="39060.SAMN05660706_102111"/>
<evidence type="ECO:0000259" key="5">
    <source>
        <dbReference type="Pfam" id="PF00460"/>
    </source>
</evidence>
<dbReference type="RefSeq" id="WP_092481781.1">
    <property type="nucleotide sequence ID" value="NZ_FOYM01000002.1"/>
</dbReference>
<evidence type="ECO:0000256" key="4">
    <source>
        <dbReference type="RuleBase" id="RU362116"/>
    </source>
</evidence>
<evidence type="ECO:0000256" key="3">
    <source>
        <dbReference type="ARBA" id="ARBA00023143"/>
    </source>
</evidence>
<dbReference type="PANTHER" id="PTHR30435:SF1">
    <property type="entry name" value="FLAGELLAR HOOK PROTEIN FLGE"/>
    <property type="match status" value="1"/>
</dbReference>
<feature type="domain" description="Flagellar hook protein FlgE/F/G-like D1" evidence="7">
    <location>
        <begin position="90"/>
        <end position="161"/>
    </location>
</feature>
<name>A0A1I6CV74_9FIRM</name>
<keyword evidence="8" id="KW-0966">Cell projection</keyword>
<comment type="subcellular location">
    <subcellularLocation>
        <location evidence="1 4">Bacterial flagellum basal body</location>
    </subcellularLocation>
</comment>
<dbReference type="InterPro" id="IPR020013">
    <property type="entry name" value="Flagellar_FlgE/F/G"/>
</dbReference>
<feature type="domain" description="Flagellar basal body rod protein N-terminal" evidence="5">
    <location>
        <begin position="5"/>
        <end position="35"/>
    </location>
</feature>
<dbReference type="InterPro" id="IPR001444">
    <property type="entry name" value="Flag_bb_rod_N"/>
</dbReference>
<feature type="domain" description="Flagellar basal-body/hook protein C-terminal" evidence="6">
    <location>
        <begin position="214"/>
        <end position="259"/>
    </location>
</feature>
<dbReference type="SUPFAM" id="SSF117143">
    <property type="entry name" value="Flagellar hook protein flgE"/>
    <property type="match status" value="1"/>
</dbReference>
<reference evidence="9" key="1">
    <citation type="submission" date="2016-10" db="EMBL/GenBank/DDBJ databases">
        <authorList>
            <person name="Varghese N."/>
            <person name="Submissions S."/>
        </authorList>
    </citation>
    <scope>NUCLEOTIDE SEQUENCE [LARGE SCALE GENOMIC DNA]</scope>
    <source>
        <strain evidence="9">DSM 3669</strain>
    </source>
</reference>
<dbReference type="InterPro" id="IPR053967">
    <property type="entry name" value="LlgE_F_G-like_D1"/>
</dbReference>
<keyword evidence="9" id="KW-1185">Reference proteome</keyword>
<dbReference type="Pfam" id="PF22692">
    <property type="entry name" value="LlgE_F_G_D1"/>
    <property type="match status" value="1"/>
</dbReference>
<dbReference type="Proteomes" id="UP000199584">
    <property type="component" value="Unassembled WGS sequence"/>
</dbReference>
<keyword evidence="8" id="KW-0282">Flagellum</keyword>
<dbReference type="GO" id="GO:0005829">
    <property type="term" value="C:cytosol"/>
    <property type="evidence" value="ECO:0007669"/>
    <property type="project" value="TreeGrafter"/>
</dbReference>
<dbReference type="GO" id="GO:0071978">
    <property type="term" value="P:bacterial-type flagellum-dependent swarming motility"/>
    <property type="evidence" value="ECO:0007669"/>
    <property type="project" value="TreeGrafter"/>
</dbReference>
<sequence>MIRSLYLGVSGMRNHQIRMDVIGNNISNINTTGFKTSRANFQDTLYQAMGAAGNSYSACQVGTGVSIAGVSNNFVQGPLQATGRKLDLGIAGNGFFGVIDDNGNNDRLKFTRDGSFFFDKDGILRNHAGLKVVDADENEIQLDLDDDQSIEDIEISETGELFIGKESTDKQIGLFNFLNVAGLTRAGDNLFLENDITGERTSNQDGAKGFGIIRSGFLEMSNIDIADELANLIATQRGYQANAKVFTTADEVIQETTQLKR</sequence>